<keyword evidence="1" id="KW-0732">Signal</keyword>
<dbReference type="AlphaFoldDB" id="A0A8J2KJV4"/>
<name>A0A8J2KJV4_9HEXA</name>
<keyword evidence="3" id="KW-1185">Reference proteome</keyword>
<protein>
    <submittedName>
        <fullName evidence="2">Uncharacterized protein</fullName>
    </submittedName>
</protein>
<dbReference type="EMBL" id="CAJVCH010365604">
    <property type="protein sequence ID" value="CAG7816270.1"/>
    <property type="molecule type" value="Genomic_DNA"/>
</dbReference>
<evidence type="ECO:0000313" key="2">
    <source>
        <dbReference type="EMBL" id="CAG7816270.1"/>
    </source>
</evidence>
<proteinExistence type="predicted"/>
<feature type="chain" id="PRO_5035304186" evidence="1">
    <location>
        <begin position="18"/>
        <end position="116"/>
    </location>
</feature>
<evidence type="ECO:0000256" key="1">
    <source>
        <dbReference type="SAM" id="SignalP"/>
    </source>
</evidence>
<reference evidence="2" key="1">
    <citation type="submission" date="2021-06" db="EMBL/GenBank/DDBJ databases">
        <authorList>
            <person name="Hodson N. C."/>
            <person name="Mongue J. A."/>
            <person name="Jaron S. K."/>
        </authorList>
    </citation>
    <scope>NUCLEOTIDE SEQUENCE</scope>
</reference>
<dbReference type="Proteomes" id="UP000708208">
    <property type="component" value="Unassembled WGS sequence"/>
</dbReference>
<gene>
    <name evidence="2" type="ORF">AFUS01_LOCUS26897</name>
</gene>
<comment type="caution">
    <text evidence="2">The sequence shown here is derived from an EMBL/GenBank/DDBJ whole genome shotgun (WGS) entry which is preliminary data.</text>
</comment>
<sequence>MCLYHTLLSIFLHGTDQTAMTGLTTSPDHRFYFSFASCDLRHVNGQHVCLKNEKKWRYNIEIEVDSIYGVIVKACEKDSALCTLQKNTWEFPGQEEFLRESREMYRDLEVGLYTKY</sequence>
<evidence type="ECO:0000313" key="3">
    <source>
        <dbReference type="Proteomes" id="UP000708208"/>
    </source>
</evidence>
<organism evidence="2 3">
    <name type="scientific">Allacma fusca</name>
    <dbReference type="NCBI Taxonomy" id="39272"/>
    <lineage>
        <taxon>Eukaryota</taxon>
        <taxon>Metazoa</taxon>
        <taxon>Ecdysozoa</taxon>
        <taxon>Arthropoda</taxon>
        <taxon>Hexapoda</taxon>
        <taxon>Collembola</taxon>
        <taxon>Symphypleona</taxon>
        <taxon>Sminthuridae</taxon>
        <taxon>Allacma</taxon>
    </lineage>
</organism>
<feature type="signal peptide" evidence="1">
    <location>
        <begin position="1"/>
        <end position="17"/>
    </location>
</feature>
<accession>A0A8J2KJV4</accession>